<dbReference type="AlphaFoldDB" id="A0A6L5EGY4"/>
<organism evidence="1 2">
    <name type="scientific">Citrobacter telavivensis</name>
    <dbReference type="NCBI Taxonomy" id="2653932"/>
    <lineage>
        <taxon>Bacteria</taxon>
        <taxon>Pseudomonadati</taxon>
        <taxon>Pseudomonadota</taxon>
        <taxon>Gammaproteobacteria</taxon>
        <taxon>Enterobacterales</taxon>
        <taxon>Enterobacteriaceae</taxon>
        <taxon>Citrobacter</taxon>
    </lineage>
</organism>
<dbReference type="Proteomes" id="UP000475079">
    <property type="component" value="Unassembled WGS sequence"/>
</dbReference>
<accession>A0A6L5EGY4</accession>
<comment type="caution">
    <text evidence="1">The sequence shown here is derived from an EMBL/GenBank/DDBJ whole genome shotgun (WGS) entry which is preliminary data.</text>
</comment>
<proteinExistence type="predicted"/>
<protein>
    <submittedName>
        <fullName evidence="1">Uncharacterized protein</fullName>
    </submittedName>
</protein>
<keyword evidence="2" id="KW-1185">Reference proteome</keyword>
<reference evidence="1 2" key="1">
    <citation type="submission" date="2019-10" db="EMBL/GenBank/DDBJ databases">
        <title>Characterization of a new Citrobacter species.</title>
        <authorList>
            <person name="Goncalves Ribeiro T."/>
            <person name="Izdebski R."/>
            <person name="Urbanowicz P."/>
            <person name="Carmeli Y."/>
            <person name="Gniadkowski M."/>
            <person name="Peixe L."/>
        </authorList>
    </citation>
    <scope>NUCLEOTIDE SEQUENCE [LARGE SCALE GENOMIC DNA]</scope>
    <source>
        <strain evidence="1 2">NMI7905_11</strain>
    </source>
</reference>
<gene>
    <name evidence="1" type="ORF">GBB84_27620</name>
</gene>
<dbReference type="RefSeq" id="WP_152403206.1">
    <property type="nucleotide sequence ID" value="NZ_WHIY01000035.1"/>
</dbReference>
<evidence type="ECO:0000313" key="2">
    <source>
        <dbReference type="Proteomes" id="UP000475079"/>
    </source>
</evidence>
<name>A0A6L5EGY4_9ENTR</name>
<dbReference type="EMBL" id="WHIY01000035">
    <property type="protein sequence ID" value="MPQ54636.1"/>
    <property type="molecule type" value="Genomic_DNA"/>
</dbReference>
<evidence type="ECO:0000313" key="1">
    <source>
        <dbReference type="EMBL" id="MPQ54636.1"/>
    </source>
</evidence>
<sequence>MTVTHNGKQYTAKKLNDNEWQLTSVSAPREKLTLNRWQMHIAGLLEKVEVKHDAPLRSV</sequence>